<reference evidence="2 3" key="1">
    <citation type="journal article" date="2013" name="Stand. Genomic Sci.">
        <title>Genomic Encyclopedia of Type Strains, Phase I: The one thousand microbial genomes (KMG-I) project.</title>
        <authorList>
            <person name="Kyrpides N.C."/>
            <person name="Woyke T."/>
            <person name="Eisen J.A."/>
            <person name="Garrity G."/>
            <person name="Lilburn T.G."/>
            <person name="Beck B.J."/>
            <person name="Whitman W.B."/>
            <person name="Hugenholtz P."/>
            <person name="Klenk H.P."/>
        </authorList>
    </citation>
    <scope>NUCLEOTIDE SEQUENCE [LARGE SCALE GENOMIC DNA]</scope>
    <source>
        <strain evidence="2 3">DSM 45044</strain>
    </source>
</reference>
<sequence>MRLILGSHVTVGVADPMAGWIHQEIEMVNPSYVAVSSDRRHLYAVSEDLAGPGRVHAFTADESGTWRPAGAIRSSGGDQPCHASVHPSGRFLLVANYGSGTVAVLPIADDGSLEDPVCVVQHEGGGPDLPRQDGPHAHQAVTDPTGRWILCCDLGTDQVVVYRLDEETGRLHRHSAADFRPGQGVRHLAFSPRGDRAFVTAELSSELVRCDWDADAGVLTPGESVNTLSMDGKPVERNYPGAVVVSVDGSRAYVTNRGHDSIAVIDTELCELIGTRDCEGEWPRDAALSPDGRTLFVANENSGTLTWFDVSDRTPEHVTDARLDFPGVTSVLPLAD</sequence>
<keyword evidence="2" id="KW-0413">Isomerase</keyword>
<name>A0A562VC09_9ACTN</name>
<proteinExistence type="inferred from homology"/>
<dbReference type="GO" id="GO:0017057">
    <property type="term" value="F:6-phosphogluconolactonase activity"/>
    <property type="evidence" value="ECO:0007669"/>
    <property type="project" value="TreeGrafter"/>
</dbReference>
<dbReference type="InterPro" id="IPR015943">
    <property type="entry name" value="WD40/YVTN_repeat-like_dom_sf"/>
</dbReference>
<dbReference type="OrthoDB" id="9790815at2"/>
<comment type="caution">
    <text evidence="2">The sequence shown here is derived from an EMBL/GenBank/DDBJ whole genome shotgun (WGS) entry which is preliminary data.</text>
</comment>
<accession>A0A562VC09</accession>
<dbReference type="PANTHER" id="PTHR30344:SF1">
    <property type="entry name" value="6-PHOSPHOGLUCONOLACTONASE"/>
    <property type="match status" value="1"/>
</dbReference>
<dbReference type="AlphaFoldDB" id="A0A562VC09"/>
<dbReference type="EMBL" id="VLLL01000005">
    <property type="protein sequence ID" value="TWJ15423.1"/>
    <property type="molecule type" value="Genomic_DNA"/>
</dbReference>
<dbReference type="InterPro" id="IPR019405">
    <property type="entry name" value="Lactonase_7-beta_prop"/>
</dbReference>
<gene>
    <name evidence="2" type="ORF">LX16_1128</name>
</gene>
<dbReference type="Proteomes" id="UP000321617">
    <property type="component" value="Unassembled WGS sequence"/>
</dbReference>
<dbReference type="InterPro" id="IPR050282">
    <property type="entry name" value="Cycloisomerase_2"/>
</dbReference>
<organism evidence="2 3">
    <name type="scientific">Stackebrandtia albiflava</name>
    <dbReference type="NCBI Taxonomy" id="406432"/>
    <lineage>
        <taxon>Bacteria</taxon>
        <taxon>Bacillati</taxon>
        <taxon>Actinomycetota</taxon>
        <taxon>Actinomycetes</taxon>
        <taxon>Glycomycetales</taxon>
        <taxon>Glycomycetaceae</taxon>
        <taxon>Stackebrandtia</taxon>
    </lineage>
</organism>
<comment type="similarity">
    <text evidence="1">Belongs to the cycloisomerase 2 family.</text>
</comment>
<protein>
    <submittedName>
        <fullName evidence="2">6-phosphogluconolactonase (Cycloisomerase 2 family)</fullName>
    </submittedName>
</protein>
<evidence type="ECO:0000313" key="2">
    <source>
        <dbReference type="EMBL" id="TWJ15423.1"/>
    </source>
</evidence>
<dbReference type="Gene3D" id="2.130.10.10">
    <property type="entry name" value="YVTN repeat-like/Quinoprotein amine dehydrogenase"/>
    <property type="match status" value="1"/>
</dbReference>
<dbReference type="Pfam" id="PF10282">
    <property type="entry name" value="Lactonase"/>
    <property type="match status" value="1"/>
</dbReference>
<evidence type="ECO:0000313" key="3">
    <source>
        <dbReference type="Proteomes" id="UP000321617"/>
    </source>
</evidence>
<keyword evidence="3" id="KW-1185">Reference proteome</keyword>
<dbReference type="GO" id="GO:0005829">
    <property type="term" value="C:cytosol"/>
    <property type="evidence" value="ECO:0007669"/>
    <property type="project" value="TreeGrafter"/>
</dbReference>
<dbReference type="GO" id="GO:0016853">
    <property type="term" value="F:isomerase activity"/>
    <property type="evidence" value="ECO:0007669"/>
    <property type="project" value="UniProtKB-KW"/>
</dbReference>
<dbReference type="SUPFAM" id="SSF51004">
    <property type="entry name" value="C-terminal (heme d1) domain of cytochrome cd1-nitrite reductase"/>
    <property type="match status" value="1"/>
</dbReference>
<dbReference type="RefSeq" id="WP_147134080.1">
    <property type="nucleotide sequence ID" value="NZ_BAABIJ010000001.1"/>
</dbReference>
<dbReference type="PANTHER" id="PTHR30344">
    <property type="entry name" value="6-PHOSPHOGLUCONOLACTONASE-RELATED"/>
    <property type="match status" value="1"/>
</dbReference>
<evidence type="ECO:0000256" key="1">
    <source>
        <dbReference type="ARBA" id="ARBA00005564"/>
    </source>
</evidence>
<dbReference type="InterPro" id="IPR011048">
    <property type="entry name" value="Haem_d1_sf"/>
</dbReference>